<keyword evidence="4" id="KW-0812">Transmembrane</keyword>
<feature type="compositionally biased region" description="Low complexity" evidence="3">
    <location>
        <begin position="269"/>
        <end position="289"/>
    </location>
</feature>
<protein>
    <submittedName>
        <fullName evidence="5">Acyltransferase</fullName>
    </submittedName>
</protein>
<feature type="transmembrane region" description="Helical" evidence="4">
    <location>
        <begin position="50"/>
        <end position="68"/>
    </location>
</feature>
<feature type="region of interest" description="Disordered" evidence="3">
    <location>
        <begin position="159"/>
        <end position="183"/>
    </location>
</feature>
<feature type="region of interest" description="Disordered" evidence="3">
    <location>
        <begin position="241"/>
        <end position="289"/>
    </location>
</feature>
<reference evidence="5 6" key="1">
    <citation type="journal article" date="2008" name="Int. J. Syst. Evol. Microbiol.">
        <title>Luteimonas marina sp. nov., isolated from seawater.</title>
        <authorList>
            <person name="Baik K.S."/>
            <person name="Park S.C."/>
            <person name="Kim M.S."/>
            <person name="Kim E.M."/>
            <person name="Park C."/>
            <person name="Chun J."/>
            <person name="Seong C.N."/>
        </authorList>
    </citation>
    <scope>NUCLEOTIDE SEQUENCE [LARGE SCALE GENOMIC DNA]</scope>
    <source>
        <strain evidence="5 6">FR1330</strain>
    </source>
</reference>
<evidence type="ECO:0000256" key="3">
    <source>
        <dbReference type="SAM" id="MobiDB-lite"/>
    </source>
</evidence>
<dbReference type="Gene3D" id="2.160.10.10">
    <property type="entry name" value="Hexapeptide repeat proteins"/>
    <property type="match status" value="1"/>
</dbReference>
<gene>
    <name evidence="5" type="ORF">FQY83_00055</name>
</gene>
<sequence>MRTRCTMTRASSFRHWAANSPHPVARLIRAVHGRLRHFTLPAPRLLVRPYLWIFLAVRGVIFFLRRVLMAEPLLKAYCTRFGRGVTTGIYVPWVVGRGDLMLGNYVHVSGKLSIIFAARFVERPKLTIGDYTDLAHETSFVVGREIRLGSHVQVGGSVSFRDAGGHPTDPEQRKAGAPPDESEVKPVIVHDNVWIGAGTMVLPGTEIGEGSIVAARSMVSGTVAPYTVVAGNPARRIGILTPPPGREHLAPKAPPLGGHATARSADVPAAAGSQPAAPATAAGARTAQK</sequence>
<comment type="caution">
    <text evidence="5">The sequence shown here is derived from an EMBL/GenBank/DDBJ whole genome shotgun (WGS) entry which is preliminary data.</text>
</comment>
<dbReference type="Pfam" id="PF00132">
    <property type="entry name" value="Hexapep"/>
    <property type="match status" value="1"/>
</dbReference>
<dbReference type="PANTHER" id="PTHR23416:SF23">
    <property type="entry name" value="ACETYLTRANSFERASE C18B11.09C-RELATED"/>
    <property type="match status" value="1"/>
</dbReference>
<dbReference type="InterPro" id="IPR051159">
    <property type="entry name" value="Hexapeptide_acetyltransf"/>
</dbReference>
<evidence type="ECO:0000256" key="4">
    <source>
        <dbReference type="SAM" id="Phobius"/>
    </source>
</evidence>
<dbReference type="EMBL" id="VOHK01000001">
    <property type="protein sequence ID" value="TWT23086.1"/>
    <property type="molecule type" value="Genomic_DNA"/>
</dbReference>
<keyword evidence="5" id="KW-0012">Acyltransferase</keyword>
<proteinExistence type="inferred from homology"/>
<keyword evidence="4" id="KW-1133">Transmembrane helix</keyword>
<dbReference type="Proteomes" id="UP000319980">
    <property type="component" value="Unassembled WGS sequence"/>
</dbReference>
<dbReference type="CDD" id="cd04647">
    <property type="entry name" value="LbH_MAT_like"/>
    <property type="match status" value="1"/>
</dbReference>
<keyword evidence="6" id="KW-1185">Reference proteome</keyword>
<dbReference type="GO" id="GO:0005829">
    <property type="term" value="C:cytosol"/>
    <property type="evidence" value="ECO:0007669"/>
    <property type="project" value="TreeGrafter"/>
</dbReference>
<dbReference type="SUPFAM" id="SSF51161">
    <property type="entry name" value="Trimeric LpxA-like enzymes"/>
    <property type="match status" value="1"/>
</dbReference>
<comment type="similarity">
    <text evidence="1">Belongs to the transferase hexapeptide repeat family.</text>
</comment>
<dbReference type="GO" id="GO:0008374">
    <property type="term" value="F:O-acyltransferase activity"/>
    <property type="evidence" value="ECO:0007669"/>
    <property type="project" value="TreeGrafter"/>
</dbReference>
<evidence type="ECO:0000313" key="6">
    <source>
        <dbReference type="Proteomes" id="UP000319980"/>
    </source>
</evidence>
<dbReference type="InterPro" id="IPR001451">
    <property type="entry name" value="Hexapep"/>
</dbReference>
<organism evidence="5 6">
    <name type="scientific">Luteimonas marina</name>
    <dbReference type="NCBI Taxonomy" id="488485"/>
    <lineage>
        <taxon>Bacteria</taxon>
        <taxon>Pseudomonadati</taxon>
        <taxon>Pseudomonadota</taxon>
        <taxon>Gammaproteobacteria</taxon>
        <taxon>Lysobacterales</taxon>
        <taxon>Lysobacteraceae</taxon>
        <taxon>Luteimonas</taxon>
    </lineage>
</organism>
<keyword evidence="2 5" id="KW-0808">Transferase</keyword>
<name>A0A5C5UAP8_9GAMM</name>
<dbReference type="InterPro" id="IPR011004">
    <property type="entry name" value="Trimer_LpxA-like_sf"/>
</dbReference>
<evidence type="ECO:0000313" key="5">
    <source>
        <dbReference type="EMBL" id="TWT23086.1"/>
    </source>
</evidence>
<accession>A0A5C5UAP8</accession>
<keyword evidence="4" id="KW-0472">Membrane</keyword>
<dbReference type="PANTHER" id="PTHR23416">
    <property type="entry name" value="SIALIC ACID SYNTHASE-RELATED"/>
    <property type="match status" value="1"/>
</dbReference>
<dbReference type="AlphaFoldDB" id="A0A5C5UAP8"/>
<evidence type="ECO:0000256" key="1">
    <source>
        <dbReference type="ARBA" id="ARBA00007274"/>
    </source>
</evidence>
<evidence type="ECO:0000256" key="2">
    <source>
        <dbReference type="ARBA" id="ARBA00022679"/>
    </source>
</evidence>